<dbReference type="PANTHER" id="PTHR23083">
    <property type="entry name" value="TETRATRICOPEPTIDE REPEAT PROTEIN, TPR"/>
    <property type="match status" value="1"/>
</dbReference>
<dbReference type="PROSITE" id="PS50005">
    <property type="entry name" value="TPR"/>
    <property type="match status" value="2"/>
</dbReference>
<reference evidence="4 5" key="1">
    <citation type="submission" date="2022-08" db="EMBL/GenBank/DDBJ databases">
        <title>Reclassification of Massilia species as members of the genera Telluria, Duganella, Pseudoduganella, Mokoshia gen. nov. and Zemynaea gen. nov. using orthogonal and non-orthogonal genome-based approaches.</title>
        <authorList>
            <person name="Bowman J.P."/>
        </authorList>
    </citation>
    <scope>NUCLEOTIDE SEQUENCE [LARGE SCALE GENOMIC DNA]</scope>
    <source>
        <strain evidence="4 5">JCM 31316</strain>
    </source>
</reference>
<organism evidence="4 5">
    <name type="scientific">Massilia pinisoli</name>
    <dbReference type="NCBI Taxonomy" id="1772194"/>
    <lineage>
        <taxon>Bacteria</taxon>
        <taxon>Pseudomonadati</taxon>
        <taxon>Pseudomonadota</taxon>
        <taxon>Betaproteobacteria</taxon>
        <taxon>Burkholderiales</taxon>
        <taxon>Oxalobacteraceae</taxon>
        <taxon>Telluria group</taxon>
        <taxon>Massilia</taxon>
    </lineage>
</organism>
<evidence type="ECO:0000256" key="1">
    <source>
        <dbReference type="ARBA" id="ARBA00002550"/>
    </source>
</evidence>
<comment type="similarity">
    <text evidence="2">Belongs to the YPP1 family.</text>
</comment>
<dbReference type="Pfam" id="PF13181">
    <property type="entry name" value="TPR_8"/>
    <property type="match status" value="1"/>
</dbReference>
<dbReference type="SMART" id="SM00028">
    <property type="entry name" value="TPR"/>
    <property type="match status" value="4"/>
</dbReference>
<evidence type="ECO:0000313" key="5">
    <source>
        <dbReference type="Proteomes" id="UP001204151"/>
    </source>
</evidence>
<sequence length="704" mass="78226">MDEVEVKEFTQRASQLRSEGRLEESMLAARHATTHGPEDANAWWQLALTLRRLDDDGRALSALERVTELAPHFAAGWYELGLVYEAFGQLDDAIAKYEMALTADSEHAPSMRMLARALKDDKSASATQRRLELLRALWDAKELPDNALFDFAYLLADQGEPAHAARMYETYTCRLDGKAAYFNLALTYKKLGRDADALDAFDMALFIGFEDDNLPRLSNDVHGKLRALADKIARNPEPLLAEDEWYQHYVNPFALLDADTVEDLRNQPKALQKARQAVLREIELEDGHLAWMPGLVLDKSTALSRLDELNDPDVWDAHQVVFEDKALCSFLSRGELDHFLGRADPSVPPVMPYQLDETTLRVLGPVFAAQYNRVLTRAIEKGNVDAVECLFKGRRWVAPEHAEHCFEGARRVLERLAAPLVTLDDAADGRTVGLDEIQRVLAAGSLSSLLPHLPMEFHATHNAVGGALRGLAVSHFGREHDAPQALEILKLAKVCANKLPALAHLVDADEKTLNDMIAEERSKEASITVGRARLQVTRAGVSHGDSQLSPGSIVGVRWGMTKTSNAPPTMRYTICFQGRNGGDILGIWTKVGNLDEQRSQWSKLIDAAFHFVMASVLGWFAEQIEHGHQMRVGSVDVDRDGVTMDEKGWIFTSRTTVPWHQLTSQLVNGSLVLGSLSKPKASADLPLETTWNAVVLHLYASKKE</sequence>
<feature type="repeat" description="TPR" evidence="3">
    <location>
        <begin position="40"/>
        <end position="73"/>
    </location>
</feature>
<protein>
    <recommendedName>
        <fullName evidence="6">Tetratricopeptide repeat protein</fullName>
    </recommendedName>
</protein>
<dbReference type="PANTHER" id="PTHR23083:SF464">
    <property type="entry name" value="TETRATRICOPEPTIDE REPEAT DOMAIN 7, ISOFORM A"/>
    <property type="match status" value="1"/>
</dbReference>
<keyword evidence="3" id="KW-0802">TPR repeat</keyword>
<comment type="caution">
    <text evidence="4">The sequence shown here is derived from an EMBL/GenBank/DDBJ whole genome shotgun (WGS) entry which is preliminary data.</text>
</comment>
<dbReference type="InterPro" id="IPR011990">
    <property type="entry name" value="TPR-like_helical_dom_sf"/>
</dbReference>
<dbReference type="SUPFAM" id="SSF48452">
    <property type="entry name" value="TPR-like"/>
    <property type="match status" value="1"/>
</dbReference>
<feature type="repeat" description="TPR" evidence="3">
    <location>
        <begin position="74"/>
        <end position="107"/>
    </location>
</feature>
<dbReference type="Pfam" id="PF13176">
    <property type="entry name" value="TPR_7"/>
    <property type="match status" value="1"/>
</dbReference>
<dbReference type="Gene3D" id="1.25.40.10">
    <property type="entry name" value="Tetratricopeptide repeat domain"/>
    <property type="match status" value="1"/>
</dbReference>
<comment type="function">
    <text evidence="1">Involved in endocytosis.</text>
</comment>
<dbReference type="EMBL" id="JANUGW010000032">
    <property type="protein sequence ID" value="MCS0585337.1"/>
    <property type="molecule type" value="Genomic_DNA"/>
</dbReference>
<keyword evidence="5" id="KW-1185">Reference proteome</keyword>
<evidence type="ECO:0000256" key="3">
    <source>
        <dbReference type="PROSITE-ProRule" id="PRU00339"/>
    </source>
</evidence>
<dbReference type="RefSeq" id="WP_258819862.1">
    <property type="nucleotide sequence ID" value="NZ_JANUGW010000032.1"/>
</dbReference>
<evidence type="ECO:0000313" key="4">
    <source>
        <dbReference type="EMBL" id="MCS0585337.1"/>
    </source>
</evidence>
<dbReference type="Proteomes" id="UP001204151">
    <property type="component" value="Unassembled WGS sequence"/>
</dbReference>
<evidence type="ECO:0000256" key="2">
    <source>
        <dbReference type="ARBA" id="ARBA00038251"/>
    </source>
</evidence>
<proteinExistence type="inferred from homology"/>
<evidence type="ECO:0008006" key="6">
    <source>
        <dbReference type="Google" id="ProtNLM"/>
    </source>
</evidence>
<accession>A0ABT1ZZI3</accession>
<name>A0ABT1ZZI3_9BURK</name>
<dbReference type="InterPro" id="IPR051722">
    <property type="entry name" value="Endocytosis_PI4K-reg_protein"/>
</dbReference>
<dbReference type="InterPro" id="IPR019734">
    <property type="entry name" value="TPR_rpt"/>
</dbReference>
<gene>
    <name evidence="4" type="ORF">NX784_27535</name>
</gene>